<organism evidence="1 2">
    <name type="scientific">Phytophthora cactorum</name>
    <dbReference type="NCBI Taxonomy" id="29920"/>
    <lineage>
        <taxon>Eukaryota</taxon>
        <taxon>Sar</taxon>
        <taxon>Stramenopiles</taxon>
        <taxon>Oomycota</taxon>
        <taxon>Peronosporomycetes</taxon>
        <taxon>Peronosporales</taxon>
        <taxon>Peronosporaceae</taxon>
        <taxon>Phytophthora</taxon>
    </lineage>
</organism>
<sequence length="56" mass="6616">MKISFPVDMKSDSALPLTWNSSDCLHKQNLQGKRGQLLPHYRRRMRALLYATYYQS</sequence>
<proteinExistence type="predicted"/>
<dbReference type="Proteomes" id="UP000688947">
    <property type="component" value="Unassembled WGS sequence"/>
</dbReference>
<dbReference type="EMBL" id="JAENGZ010000957">
    <property type="protein sequence ID" value="KAG6952003.1"/>
    <property type="molecule type" value="Genomic_DNA"/>
</dbReference>
<protein>
    <submittedName>
        <fullName evidence="1">Uncharacterized protein</fullName>
    </submittedName>
</protein>
<gene>
    <name evidence="1" type="ORF">JG687_00013262</name>
</gene>
<dbReference type="AlphaFoldDB" id="A0A8T1U2C0"/>
<reference evidence="1" key="1">
    <citation type="submission" date="2021-01" db="EMBL/GenBank/DDBJ databases">
        <title>Phytophthora aleatoria, a newly-described species from Pinus radiata is distinct from Phytophthora cactorum isolates based on comparative genomics.</title>
        <authorList>
            <person name="Mcdougal R."/>
            <person name="Panda P."/>
            <person name="Williams N."/>
            <person name="Studholme D.J."/>
        </authorList>
    </citation>
    <scope>NUCLEOTIDE SEQUENCE</scope>
    <source>
        <strain evidence="1">NZFS 3830</strain>
    </source>
</reference>
<accession>A0A8T1U2C0</accession>
<comment type="caution">
    <text evidence="1">The sequence shown here is derived from an EMBL/GenBank/DDBJ whole genome shotgun (WGS) entry which is preliminary data.</text>
</comment>
<evidence type="ECO:0000313" key="1">
    <source>
        <dbReference type="EMBL" id="KAG6952003.1"/>
    </source>
</evidence>
<name>A0A8T1U2C0_9STRA</name>
<evidence type="ECO:0000313" key="2">
    <source>
        <dbReference type="Proteomes" id="UP000688947"/>
    </source>
</evidence>